<organism evidence="4 5">
    <name type="scientific">Neolentinus lepideus HHB14362 ss-1</name>
    <dbReference type="NCBI Taxonomy" id="1314782"/>
    <lineage>
        <taxon>Eukaryota</taxon>
        <taxon>Fungi</taxon>
        <taxon>Dikarya</taxon>
        <taxon>Basidiomycota</taxon>
        <taxon>Agaricomycotina</taxon>
        <taxon>Agaricomycetes</taxon>
        <taxon>Gloeophyllales</taxon>
        <taxon>Gloeophyllaceae</taxon>
        <taxon>Neolentinus</taxon>
    </lineage>
</organism>
<proteinExistence type="predicted"/>
<evidence type="ECO:0000259" key="1">
    <source>
        <dbReference type="Pfam" id="PF11707"/>
    </source>
</evidence>
<protein>
    <recommendedName>
        <fullName evidence="6">Nucleolar pre-ribosomal-associated protein 1 C-terminal domain-containing protein</fullName>
    </recommendedName>
</protein>
<dbReference type="Pfam" id="PF16201">
    <property type="entry name" value="NopRA1"/>
    <property type="match status" value="1"/>
</dbReference>
<name>A0A165P5W5_9AGAM</name>
<dbReference type="GO" id="GO:0000463">
    <property type="term" value="P:maturation of LSU-rRNA from tricistronic rRNA transcript (SSU-rRNA, 5.8S rRNA, LSU-rRNA)"/>
    <property type="evidence" value="ECO:0007669"/>
    <property type="project" value="TreeGrafter"/>
</dbReference>
<dbReference type="InterPro" id="IPR021714">
    <property type="entry name" value="URB1_N"/>
</dbReference>
<dbReference type="EMBL" id="KV425618">
    <property type="protein sequence ID" value="KZT20563.1"/>
    <property type="molecule type" value="Genomic_DNA"/>
</dbReference>
<evidence type="ECO:0000313" key="4">
    <source>
        <dbReference type="EMBL" id="KZT20563.1"/>
    </source>
</evidence>
<dbReference type="GO" id="GO:0005730">
    <property type="term" value="C:nucleolus"/>
    <property type="evidence" value="ECO:0007669"/>
    <property type="project" value="TreeGrafter"/>
</dbReference>
<sequence>MTPHSPAEPPRKRARLDLNASFVDGKDIAKRLSNRNHDTLVQNLTSLRNGFTIHHEETSISPEDQRLVLANSWLEDAPGARALFEIWDETKQTSITCLIISVLSGLLTLLSSQYTFHALGQPIVRTLLEPQYTQRLNTYLNGGHSESILVTLKLFNALSSFAGGREKKAVLESFAWESKSLPKLLNMRRKGKDAEGRDGLVRPDIRTLYILFILSFVDPSASSSIKSMFLEQHRSIFQAIFKGLIQDSYSVVRKVVETCWSGIFSDAKVKRTLKVTLFNEITLSHFLKLYDRSTSEGSEPDQIPADLVHHFMLAICSRPGVGVCFKDRGWYPRETEEEDPEDREGKIGNQRGSRIYNKILLNVLKVLKVNEDPRQQELGLKILGVCPELVAVYWPAAALTLEPRLTSKWIANIAFFGSVISLSVPVSSFQLPNSTLYHPSPPPLNSVIENILPSVGIKAHLSKGLQSPSALVQHCAALALVKCLRKYDEVVTTFRKVEEALQENEEDGQWARRRKEVEREVRRRVPDFQVVVAFSQQKAHGDAAQKASAPPDPAKVALIAESAQRLLWLYHRCLPSLVGEARFDVGRLLQHFMPASVEGQDSSTSDDTGLCTLQQLHILRLLNETDQFSWTNKLDSSHSYLYALLKTYVKSDVAPVHRMIESLLRNILSQSIMFQDNPDEFYLWLASLPTTRRKSGTEAPDGASLTDEGESVIVFLDDCVQRCMKVPYKYLEEMDQLLATSSNEASGHSQVISLLMATVLEQLAAKMDAGLLSASDILAIATFIRRLCFNVATTLEDSELLLPVAQRVDAVLAVDRLDGNYPVMVKAVRREASILLTSLRRLKGNISIDTHQLVDSDPAVREFLEQVETLPIPSLETSRQGTAYELVDWLRVLEEPVLPGDATMLILGLKRLYPAALRDLCQFFHPHQGVLWNESSLQPWVPDVISEFTFEWALVHFADRQIVGSEVKTVLIDAVRPDTLLSFKRAMCPLLQRVRSAVSNGSVTRACLDIAVQVVAKARQLCSRDDFLAFKRYAFQLSDTFRMLCQTSSLTPEAHNSLSQLLDMLMNPSDAVDSELAADMAEYWYHELHGSSSPDQAAFASPWIPYMRSGSLLVLLDDAGIMNETVLSSAQSSFLLKVLAVLGSRLSSSDVALSLRERLPHILSLRYSGTSSPALDGVISAVTEASLPLGHSGWMSAFGHDQFQDWTFSPAMTDARFCHRMDKLAETISIVPFLGQSAWSHQEGPAMQNLLYQSTASRVEFTAVISERLSEEAFSLEDLSLLYAFQDSMSCHGEHLPEADDSSWSTTLRKLLHHARADKPTVVHGRIVFNLLHTLPQHRSALLEVLRKDVASLPDESIPDYLLIFGTAFTADLSPEVVELVIDQAMRWAVEFVSSDEKCSDRIDAVFRRLSMLMRDASHIRPHLADPLITAAIKHRLSSPNILSFLHDIVAKVNFKPVAVNRYLQSILQHPDFFRLCSLMSESEQLSRREAIINLVAALFHLHPANTCQPSHVEPLARVYHGSLSLPDQRLFGIFRLFEETRQMSLGSLLSRWCSARDTVSMNGLAAISNLDANRVFRTCLTFPVRRDVNVRGYVNLHAGAELYDPLYITLLFSQVLLDTLPNGALAWVQLFRTNVVSLIIRGLSSSDAMLRRISLGQIVALYKCLQSADLQEKPHVVYLLNLIRGVKLVCADGEVVRLPSYTTLILAHALRAVFYPSNFIYPHTARFLLQRPTLDVSDVPMLYGMLYSSSDEWKKERLWIVKFLADGLHNSQDWRVFRRRHTWDLLASLFQSSNKDRALRNSILEVLANATCIPEAATTLVTKSAILPWISMQISQDTREEEAVAFVKILENIVCRADHSKTELSTKGAWRSALCRCLSSILDQTTFSANVLVFFVPAIVRVSLSLVGVIVAGLPSLLDKTFKWLLHFEANIQSEINQSWKYPVSAQPVPSPPHRSQTLHAVPERDPVLVWGQSVESLWRVSMTLDEKSCSWDGLTSRLLIWRALVGPEVSPVGEWARRQAVSNMGS</sequence>
<dbReference type="InterPro" id="IPR039844">
    <property type="entry name" value="URB1"/>
</dbReference>
<dbReference type="Gene3D" id="1.25.10.10">
    <property type="entry name" value="Leucine-rich Repeat Variant"/>
    <property type="match status" value="1"/>
</dbReference>
<dbReference type="InterPro" id="IPR011989">
    <property type="entry name" value="ARM-like"/>
</dbReference>
<dbReference type="Proteomes" id="UP000076761">
    <property type="component" value="Unassembled WGS sequence"/>
</dbReference>
<feature type="domain" description="URB1 C-terminal" evidence="2">
    <location>
        <begin position="1638"/>
        <end position="1830"/>
    </location>
</feature>
<evidence type="ECO:0008006" key="6">
    <source>
        <dbReference type="Google" id="ProtNLM"/>
    </source>
</evidence>
<feature type="domain" description="URB1 N-terminal" evidence="1">
    <location>
        <begin position="82"/>
        <end position="412"/>
    </location>
</feature>
<dbReference type="InterPro" id="IPR016024">
    <property type="entry name" value="ARM-type_fold"/>
</dbReference>
<dbReference type="Pfam" id="PF26140">
    <property type="entry name" value="HEAT_URB1"/>
    <property type="match status" value="1"/>
</dbReference>
<dbReference type="InterPro" id="IPR059018">
    <property type="entry name" value="HEAT_URB1"/>
</dbReference>
<dbReference type="SUPFAM" id="SSF48371">
    <property type="entry name" value="ARM repeat"/>
    <property type="match status" value="2"/>
</dbReference>
<feature type="domain" description="URB1 central HEAT repeat" evidence="3">
    <location>
        <begin position="630"/>
        <end position="809"/>
    </location>
</feature>
<evidence type="ECO:0000259" key="2">
    <source>
        <dbReference type="Pfam" id="PF16201"/>
    </source>
</evidence>
<dbReference type="GO" id="GO:0000466">
    <property type="term" value="P:maturation of 5.8S rRNA from tricistronic rRNA transcript (SSU-rRNA, 5.8S rRNA, LSU-rRNA)"/>
    <property type="evidence" value="ECO:0007669"/>
    <property type="project" value="TreeGrafter"/>
</dbReference>
<evidence type="ECO:0000313" key="5">
    <source>
        <dbReference type="Proteomes" id="UP000076761"/>
    </source>
</evidence>
<keyword evidence="5" id="KW-1185">Reference proteome</keyword>
<dbReference type="STRING" id="1314782.A0A165P5W5"/>
<dbReference type="InParanoid" id="A0A165P5W5"/>
<gene>
    <name evidence="4" type="ORF">NEOLEDRAFT_1140540</name>
</gene>
<dbReference type="InterPro" id="IPR032436">
    <property type="entry name" value="URB1_C"/>
</dbReference>
<dbReference type="PANTHER" id="PTHR13500">
    <property type="entry name" value="NUCLEOLAR PRERIBOSOMAL-ASSOCIATED PROTEIN 1"/>
    <property type="match status" value="1"/>
</dbReference>
<dbReference type="PANTHER" id="PTHR13500:SF0">
    <property type="entry name" value="NUCLEOLAR PRE-RIBOSOMAL-ASSOCIATED PROTEIN 1"/>
    <property type="match status" value="1"/>
</dbReference>
<dbReference type="FunCoup" id="A0A165P5W5">
    <property type="interactions" value="122"/>
</dbReference>
<evidence type="ECO:0000259" key="3">
    <source>
        <dbReference type="Pfam" id="PF26140"/>
    </source>
</evidence>
<dbReference type="OrthoDB" id="72892at2759"/>
<reference evidence="4 5" key="1">
    <citation type="journal article" date="2016" name="Mol. Biol. Evol.">
        <title>Comparative Genomics of Early-Diverging Mushroom-Forming Fungi Provides Insights into the Origins of Lignocellulose Decay Capabilities.</title>
        <authorList>
            <person name="Nagy L.G."/>
            <person name="Riley R."/>
            <person name="Tritt A."/>
            <person name="Adam C."/>
            <person name="Daum C."/>
            <person name="Floudas D."/>
            <person name="Sun H."/>
            <person name="Yadav J.S."/>
            <person name="Pangilinan J."/>
            <person name="Larsson K.H."/>
            <person name="Matsuura K."/>
            <person name="Barry K."/>
            <person name="Labutti K."/>
            <person name="Kuo R."/>
            <person name="Ohm R.A."/>
            <person name="Bhattacharya S.S."/>
            <person name="Shirouzu T."/>
            <person name="Yoshinaga Y."/>
            <person name="Martin F.M."/>
            <person name="Grigoriev I.V."/>
            <person name="Hibbett D.S."/>
        </authorList>
    </citation>
    <scope>NUCLEOTIDE SEQUENCE [LARGE SCALE GENOMIC DNA]</scope>
    <source>
        <strain evidence="4 5">HHB14362 ss-1</strain>
    </source>
</reference>
<accession>A0A165P5W5</accession>
<dbReference type="Pfam" id="PF11707">
    <property type="entry name" value="Npa1"/>
    <property type="match status" value="1"/>
</dbReference>